<evidence type="ECO:0000256" key="1">
    <source>
        <dbReference type="SAM" id="Coils"/>
    </source>
</evidence>
<feature type="coiled-coil region" evidence="1">
    <location>
        <begin position="96"/>
        <end position="123"/>
    </location>
</feature>
<dbReference type="Pfam" id="PF02599">
    <property type="entry name" value="CsrA"/>
    <property type="match status" value="1"/>
</dbReference>
<dbReference type="Proteomes" id="UP000318081">
    <property type="component" value="Chromosome"/>
</dbReference>
<dbReference type="EMBL" id="CP036432">
    <property type="protein sequence ID" value="QDV88232.1"/>
    <property type="molecule type" value="Genomic_DNA"/>
</dbReference>
<dbReference type="InterPro" id="IPR003751">
    <property type="entry name" value="CsrA"/>
</dbReference>
<keyword evidence="1" id="KW-0175">Coiled coil</keyword>
<name>A0ABX5Y389_9BACT</name>
<sequence>MLLLSRRENDRIDFLGLGVSIEVVRLTRSRATLAIKAPRHIRVVRHELRPVGNEAAAREAFCAVVRREVMSMIQTEINATTMKLKLAQEKLLAGDRDDALTALDEALARLEVLRSEASSLQSDRFEERCETAFADDWTVAGGVAESSVGYANSAAGEVSDPTGTVVVAQSPDDALATEWAAAGDELLSDPDAVTVVVFALS</sequence>
<accession>A0ABX5Y389</accession>
<dbReference type="InterPro" id="IPR036107">
    <property type="entry name" value="CsrA_sf"/>
</dbReference>
<organism evidence="2 3">
    <name type="scientific">Stieleria magnilauensis</name>
    <dbReference type="NCBI Taxonomy" id="2527963"/>
    <lineage>
        <taxon>Bacteria</taxon>
        <taxon>Pseudomonadati</taxon>
        <taxon>Planctomycetota</taxon>
        <taxon>Planctomycetia</taxon>
        <taxon>Pirellulales</taxon>
        <taxon>Pirellulaceae</taxon>
        <taxon>Stieleria</taxon>
    </lineage>
</organism>
<dbReference type="SUPFAM" id="SSF117130">
    <property type="entry name" value="CsrA-like"/>
    <property type="match status" value="1"/>
</dbReference>
<protein>
    <submittedName>
        <fullName evidence="2">Carbon storage regulator</fullName>
    </submittedName>
</protein>
<gene>
    <name evidence="2" type="ORF">TBK1r_72640</name>
</gene>
<dbReference type="Gene3D" id="2.60.40.4380">
    <property type="entry name" value="Translational regulator CsrA"/>
    <property type="match status" value="1"/>
</dbReference>
<dbReference type="RefSeq" id="WP_145220389.1">
    <property type="nucleotide sequence ID" value="NZ_CP036432.1"/>
</dbReference>
<reference evidence="2 3" key="1">
    <citation type="submission" date="2019-02" db="EMBL/GenBank/DDBJ databases">
        <title>Deep-cultivation of Planctomycetes and their phenomic and genomic characterization uncovers novel biology.</title>
        <authorList>
            <person name="Wiegand S."/>
            <person name="Jogler M."/>
            <person name="Boedeker C."/>
            <person name="Pinto D."/>
            <person name="Vollmers J."/>
            <person name="Rivas-Marin E."/>
            <person name="Kohn T."/>
            <person name="Peeters S.H."/>
            <person name="Heuer A."/>
            <person name="Rast P."/>
            <person name="Oberbeckmann S."/>
            <person name="Bunk B."/>
            <person name="Jeske O."/>
            <person name="Meyerdierks A."/>
            <person name="Storesund J.E."/>
            <person name="Kallscheuer N."/>
            <person name="Luecker S."/>
            <person name="Lage O.M."/>
            <person name="Pohl T."/>
            <person name="Merkel B.J."/>
            <person name="Hornburger P."/>
            <person name="Mueller R.-W."/>
            <person name="Bruemmer F."/>
            <person name="Labrenz M."/>
            <person name="Spormann A.M."/>
            <person name="Op den Camp H."/>
            <person name="Overmann J."/>
            <person name="Amann R."/>
            <person name="Jetten M.S.M."/>
            <person name="Mascher T."/>
            <person name="Medema M.H."/>
            <person name="Devos D.P."/>
            <person name="Kaster A.-K."/>
            <person name="Ovreas L."/>
            <person name="Rohde M."/>
            <person name="Galperin M.Y."/>
            <person name="Jogler C."/>
        </authorList>
    </citation>
    <scope>NUCLEOTIDE SEQUENCE [LARGE SCALE GENOMIC DNA]</scope>
    <source>
        <strain evidence="2 3">TBK1r</strain>
    </source>
</reference>
<proteinExistence type="predicted"/>
<keyword evidence="3" id="KW-1185">Reference proteome</keyword>
<evidence type="ECO:0000313" key="3">
    <source>
        <dbReference type="Proteomes" id="UP000318081"/>
    </source>
</evidence>
<evidence type="ECO:0000313" key="2">
    <source>
        <dbReference type="EMBL" id="QDV88232.1"/>
    </source>
</evidence>